<dbReference type="NCBIfam" id="TIGR00778">
    <property type="entry name" value="ahpD_dom"/>
    <property type="match status" value="1"/>
</dbReference>
<dbReference type="EMBL" id="JAATEN010000005">
    <property type="protein sequence ID" value="NJQ00670.1"/>
    <property type="molecule type" value="Genomic_DNA"/>
</dbReference>
<gene>
    <name evidence="3" type="ORF">HCK00_08980</name>
</gene>
<evidence type="ECO:0000259" key="2">
    <source>
        <dbReference type="Pfam" id="PF02627"/>
    </source>
</evidence>
<accession>A0ABX1BXR3</accession>
<name>A0ABX1BXR3_9ACTN</name>
<evidence type="ECO:0000313" key="3">
    <source>
        <dbReference type="EMBL" id="NJQ00670.1"/>
    </source>
</evidence>
<keyword evidence="4" id="KW-1185">Reference proteome</keyword>
<dbReference type="Proteomes" id="UP000695264">
    <property type="component" value="Unassembled WGS sequence"/>
</dbReference>
<evidence type="ECO:0000313" key="4">
    <source>
        <dbReference type="Proteomes" id="UP000695264"/>
    </source>
</evidence>
<feature type="region of interest" description="Disordered" evidence="1">
    <location>
        <begin position="1"/>
        <end position="45"/>
    </location>
</feature>
<proteinExistence type="predicted"/>
<feature type="domain" description="Carboxymuconolactone decarboxylase-like" evidence="2">
    <location>
        <begin position="52"/>
        <end position="133"/>
    </location>
</feature>
<dbReference type="InterPro" id="IPR004675">
    <property type="entry name" value="AhpD_core"/>
</dbReference>
<dbReference type="InterPro" id="IPR029032">
    <property type="entry name" value="AhpD-like"/>
</dbReference>
<dbReference type="RefSeq" id="WP_168101263.1">
    <property type="nucleotide sequence ID" value="NZ_JAATEN010000005.1"/>
</dbReference>
<organism evidence="3 4">
    <name type="scientific">Streptomyces zingiberis</name>
    <dbReference type="NCBI Taxonomy" id="2053010"/>
    <lineage>
        <taxon>Bacteria</taxon>
        <taxon>Bacillati</taxon>
        <taxon>Actinomycetota</taxon>
        <taxon>Actinomycetes</taxon>
        <taxon>Kitasatosporales</taxon>
        <taxon>Streptomycetaceae</taxon>
        <taxon>Streptomyces</taxon>
    </lineage>
</organism>
<protein>
    <submittedName>
        <fullName evidence="3">Carboxymuconolactone decarboxylase family protein</fullName>
    </submittedName>
</protein>
<dbReference type="Gene3D" id="1.20.1290.10">
    <property type="entry name" value="AhpD-like"/>
    <property type="match status" value="1"/>
</dbReference>
<dbReference type="PANTHER" id="PTHR34846:SF10">
    <property type="entry name" value="CYTOPLASMIC PROTEIN"/>
    <property type="match status" value="1"/>
</dbReference>
<feature type="compositionally biased region" description="Gly residues" evidence="1">
    <location>
        <begin position="11"/>
        <end position="27"/>
    </location>
</feature>
<dbReference type="PANTHER" id="PTHR34846">
    <property type="entry name" value="4-CARBOXYMUCONOLACTONE DECARBOXYLASE FAMILY PROTEIN (AFU_ORTHOLOGUE AFUA_6G11590)"/>
    <property type="match status" value="1"/>
</dbReference>
<evidence type="ECO:0000256" key="1">
    <source>
        <dbReference type="SAM" id="MobiDB-lite"/>
    </source>
</evidence>
<dbReference type="SUPFAM" id="SSF69118">
    <property type="entry name" value="AhpD-like"/>
    <property type="match status" value="1"/>
</dbReference>
<dbReference type="InterPro" id="IPR003779">
    <property type="entry name" value="CMD-like"/>
</dbReference>
<sequence length="192" mass="20508">MTTDTTEVLGGPAGPGENDGAGAGRGAAAGASAPEPADGRHGPRMNLFERAPGVYRAMVALDRAAKEGLDPVLAELVKIRASQLNHCAYCLDMHTKDARAAGEREDRIHLLSAWEEATGYYTEKERAALALTEAVTVLTDGFVPDEVYRRAAAHFDEAELARLISVIVTINSWNRIAVTTRSVPGHYQPPGT</sequence>
<comment type="caution">
    <text evidence="3">The sequence shown here is derived from an EMBL/GenBank/DDBJ whole genome shotgun (WGS) entry which is preliminary data.</text>
</comment>
<dbReference type="Pfam" id="PF02627">
    <property type="entry name" value="CMD"/>
    <property type="match status" value="1"/>
</dbReference>
<reference evidence="3 4" key="1">
    <citation type="submission" date="2020-03" db="EMBL/GenBank/DDBJ databases">
        <title>WGS of actinomycetes isolated from Thailand.</title>
        <authorList>
            <person name="Thawai C."/>
        </authorList>
    </citation>
    <scope>NUCLEOTIDE SEQUENCE [LARGE SCALE GENOMIC DNA]</scope>
    <source>
        <strain evidence="3 4">PLAI 1-29</strain>
    </source>
</reference>